<sequence length="1482" mass="162097">MALVALSKANSANKSTQPSLQTKALMCVCMVFVQRVDKLHREAWREFPYVEEADTPTEHSHSDVFYQPTFASFEAAVSSEGVDVAGTVLRNNVFDGNSLLEGPNEVMVVMGTGHGISHIKVGAPPGQASFTSLTSTTTLPTNIWRRVSRAVPPDQEPSCDDTLAFMGFMPQPNTGGGGMASDADFPMDLCVPLLIDNRTHQNRRFHNLNAPSVCFVDLCSPPIAQASPASPGGAVQASVPPDEADSEVICFEDFRSASSSCPPTELDSETNSSMESPLPAPLFGCSCIGHFGVCVCGWLRRVERHPHEPQTHRLLDFAPSPLEATRDFSGAFEADSVPEDFAPPANANSAPEMASGNPNMCVQSLPAMSPLRHVSASSPRSYGLLSMVPPMEVAPHTMSSRVEDDPIEDFDDLPGDAGHTPAMASLDSPDDGAGRSASSSLPSIWGGMLASDSTPLATLGDSILAALLECGVPQALAQQAAAKFPTDLNAALDWVTESDRRHTCPRRSESSAPVPPAPSSWLSRINATPGVYLDLCTPSPQRPSPAPVEDEPAQSVALPPVPTSWVLPHQLLTVSQRASQYWASAREDALKAANHLYQQELLWASQPDRDLASRLVDGFLSLPAAPPQHFSSFGLTFDDLYSEELRLFHLRTSELADKALTVADACSIPFDVVGLCPFPLAVACILSSAADIAPEFLVVFFYSLAGWVCHHDLHAVFDLIKKDRRTRPRCMVQCICDSAAGKSPFWRGFVSPFFTGVDSHTSVFSSHPTLWADGGKKGLHIAQATDADLASRMMETEGKLFWASPECWLMLDTAHAKRFVDASKDKINFNLLECQNGNDYGPRSIKSCPQQIHVPTTNFGMLLLGQADCVHDFWGHAFSPGSPVRSKGFEGRPMFLFAGPARLLHQEQLISAETIYGFMKILLLNIARTVGRNVNTNFVDQPLQPANPMWWRQLKSAGLEAEEEAPACSQLAAAKWGYTCGAHIITNQLFLSSFASLPKNHVDLKRFLDGEEQGLVVQPPAPTAVPSSWQQLSDHAFLAAPRALSTFMSSLSIIYAEMQLPVEQRAGTKVVAAPGARPQAPPSFEHALSKALQRHRNKQHLHFNDIQTHINSKCRNQATYLQVFQLAADVGVGQLEGTGTRSDPYRLKLTLSNLSQANRARFGLEAELDHLPPMQGGGKRAQQASQPPKKKNKPGADWRQLEREYGLVNGLQEVNLLHACRQYHADLHFGEDLAMKSIFHHADRVADWAHLIGACARSKTHVTKEEGALAWRAGIFSTVEKDLSPFGKRLLPLVKRTIFCLRSVPTAIIFHTITDLLFRTLLAQEPPERKAVSKMQRFYFAKVPAAAARIRFELKGWPGDPSFLFSADWWRGIQRIQPGSASGIQAQESWHKRKLKAYLSLRSDLPTFCKSLEGFTRSRLHELRAHDCPLPDVPREPFPDKTVLHDSVKLTAAGSPIQKWALPLMGLLKSLLLSSSLTHRLP</sequence>
<feature type="region of interest" description="Disordered" evidence="1">
    <location>
        <begin position="501"/>
        <end position="520"/>
    </location>
</feature>
<name>A0ABP0SNA8_9DINO</name>
<reference evidence="2 3" key="1">
    <citation type="submission" date="2024-02" db="EMBL/GenBank/DDBJ databases">
        <authorList>
            <person name="Chen Y."/>
            <person name="Shah S."/>
            <person name="Dougan E. K."/>
            <person name="Thang M."/>
            <person name="Chan C."/>
        </authorList>
    </citation>
    <scope>NUCLEOTIDE SEQUENCE [LARGE SCALE GENOMIC DNA]</scope>
</reference>
<evidence type="ECO:0000313" key="2">
    <source>
        <dbReference type="EMBL" id="CAK9113763.1"/>
    </source>
</evidence>
<feature type="region of interest" description="Disordered" evidence="1">
    <location>
        <begin position="1169"/>
        <end position="1197"/>
    </location>
</feature>
<organism evidence="2 3">
    <name type="scientific">Durusdinium trenchii</name>
    <dbReference type="NCBI Taxonomy" id="1381693"/>
    <lineage>
        <taxon>Eukaryota</taxon>
        <taxon>Sar</taxon>
        <taxon>Alveolata</taxon>
        <taxon>Dinophyceae</taxon>
        <taxon>Suessiales</taxon>
        <taxon>Symbiodiniaceae</taxon>
        <taxon>Durusdinium</taxon>
    </lineage>
</organism>
<feature type="compositionally biased region" description="Acidic residues" evidence="1">
    <location>
        <begin position="405"/>
        <end position="414"/>
    </location>
</feature>
<dbReference type="EMBL" id="CAXAMM010044228">
    <property type="protein sequence ID" value="CAK9113763.1"/>
    <property type="molecule type" value="Genomic_DNA"/>
</dbReference>
<protein>
    <submittedName>
        <fullName evidence="2">Protein MAK16-like A</fullName>
    </submittedName>
</protein>
<proteinExistence type="predicted"/>
<comment type="caution">
    <text evidence="2">The sequence shown here is derived from an EMBL/GenBank/DDBJ whole genome shotgun (WGS) entry which is preliminary data.</text>
</comment>
<evidence type="ECO:0000256" key="1">
    <source>
        <dbReference type="SAM" id="MobiDB-lite"/>
    </source>
</evidence>
<keyword evidence="3" id="KW-1185">Reference proteome</keyword>
<evidence type="ECO:0000313" key="3">
    <source>
        <dbReference type="Proteomes" id="UP001642464"/>
    </source>
</evidence>
<gene>
    <name evidence="2" type="ORF">SCF082_LOCUS52716</name>
</gene>
<accession>A0ABP0SNA8</accession>
<feature type="region of interest" description="Disordered" evidence="1">
    <location>
        <begin position="335"/>
        <end position="358"/>
    </location>
</feature>
<feature type="region of interest" description="Disordered" evidence="1">
    <location>
        <begin position="396"/>
        <end position="440"/>
    </location>
</feature>
<dbReference type="Proteomes" id="UP001642464">
    <property type="component" value="Unassembled WGS sequence"/>
</dbReference>